<evidence type="ECO:0000313" key="4">
    <source>
        <dbReference type="Proteomes" id="UP001501612"/>
    </source>
</evidence>
<feature type="chain" id="PRO_5045434550" evidence="2">
    <location>
        <begin position="27"/>
        <end position="427"/>
    </location>
</feature>
<proteinExistence type="predicted"/>
<accession>A0ABP5B5V2</accession>
<gene>
    <name evidence="3" type="ORF">GCM10009737_35510</name>
</gene>
<dbReference type="Proteomes" id="UP001501612">
    <property type="component" value="Unassembled WGS sequence"/>
</dbReference>
<name>A0ABP5B5V2_9ACTN</name>
<feature type="signal peptide" evidence="2">
    <location>
        <begin position="1"/>
        <end position="26"/>
    </location>
</feature>
<evidence type="ECO:0000313" key="3">
    <source>
        <dbReference type="EMBL" id="GAA1930443.1"/>
    </source>
</evidence>
<sequence>MRPLLPAAAALAALVALVGAGGAAGADDGAGAGSPAGVVALPGEDVELSSDADAPTPVTAGAWRGDLGPVESDSGEVWFEYRRETDDATLLVSAVSPGADPAREDALELEVLDPAGDRCTTGAATSTRIDGDPTLLAVETVVGVQEAVLAEDEDGFECLTESRLLIRVARGTNGEQGRAPFTLRVVEESPLVSADGLPGPLELGEPEAPDVDAAREDLPGGAGLEDAPEAAGGRYRGTTTTDRTLVYRVPDVGWGQTLRTALAVEPVRLADGVFLGPDVELTVLSPMGTRVGATDPDGAALSDDRLGLVVSAGPVRYLNRRADLDAPPYVPGDHYVLVTVEAPDEGPALEVDYTLEVEVAGEEDEPPDFVDPDAYLLADGDRQPVVRAVGAGGLLAGLGAPLRYGGAALLALGGLAALTGGVRTLRA</sequence>
<reference evidence="4" key="1">
    <citation type="journal article" date="2019" name="Int. J. Syst. Evol. Microbiol.">
        <title>The Global Catalogue of Microorganisms (GCM) 10K type strain sequencing project: providing services to taxonomists for standard genome sequencing and annotation.</title>
        <authorList>
            <consortium name="The Broad Institute Genomics Platform"/>
            <consortium name="The Broad Institute Genome Sequencing Center for Infectious Disease"/>
            <person name="Wu L."/>
            <person name="Ma J."/>
        </authorList>
    </citation>
    <scope>NUCLEOTIDE SEQUENCE [LARGE SCALE GENOMIC DNA]</scope>
    <source>
        <strain evidence="4">JCM 14046</strain>
    </source>
</reference>
<comment type="caution">
    <text evidence="3">The sequence shown here is derived from an EMBL/GenBank/DDBJ whole genome shotgun (WGS) entry which is preliminary data.</text>
</comment>
<keyword evidence="2" id="KW-0732">Signal</keyword>
<dbReference type="EMBL" id="BAAAMY010000014">
    <property type="protein sequence ID" value="GAA1930443.1"/>
    <property type="molecule type" value="Genomic_DNA"/>
</dbReference>
<evidence type="ECO:0000256" key="2">
    <source>
        <dbReference type="SAM" id="SignalP"/>
    </source>
</evidence>
<evidence type="ECO:0000256" key="1">
    <source>
        <dbReference type="SAM" id="MobiDB-lite"/>
    </source>
</evidence>
<protein>
    <submittedName>
        <fullName evidence="3">Uncharacterized protein</fullName>
    </submittedName>
</protein>
<feature type="region of interest" description="Disordered" evidence="1">
    <location>
        <begin position="196"/>
        <end position="237"/>
    </location>
</feature>
<keyword evidence="4" id="KW-1185">Reference proteome</keyword>
<organism evidence="3 4">
    <name type="scientific">Nocardioides lentus</name>
    <dbReference type="NCBI Taxonomy" id="338077"/>
    <lineage>
        <taxon>Bacteria</taxon>
        <taxon>Bacillati</taxon>
        <taxon>Actinomycetota</taxon>
        <taxon>Actinomycetes</taxon>
        <taxon>Propionibacteriales</taxon>
        <taxon>Nocardioidaceae</taxon>
        <taxon>Nocardioides</taxon>
    </lineage>
</organism>